<comment type="similarity">
    <text evidence="1">Belongs to the enoyl-CoA hydratase/isomerase family.</text>
</comment>
<keyword evidence="2" id="KW-0456">Lyase</keyword>
<organism evidence="2">
    <name type="scientific">hydrocarbon metagenome</name>
    <dbReference type="NCBI Taxonomy" id="938273"/>
    <lineage>
        <taxon>unclassified sequences</taxon>
        <taxon>metagenomes</taxon>
        <taxon>ecological metagenomes</taxon>
    </lineage>
</organism>
<sequence>MKGKVTSSNQNRICRISFYHPKSNSLPSSLLNELAETITNAGNNEDVIVIVLQSEGEKAFCAGASFDELIAINDFETGENFFMGFAKVINAMRKSPKFIITRVQGKVVGGGVGIVAASDYSFAAENASAKLSELALGIGPFVVGPAVERKIGKSAFSEMSIDFEWKASRWCEQKGLFNKVFPSIDEMDKAVNELSASLSKGSPDAMKELKKVLWEGTEDWDSLLENRAEISGKLVLSNFTKNYIKNFKENKQ</sequence>
<dbReference type="EC" id="4.2.1.18" evidence="2"/>
<dbReference type="InterPro" id="IPR029045">
    <property type="entry name" value="ClpP/crotonase-like_dom_sf"/>
</dbReference>
<accession>A0A0W8FXI8</accession>
<gene>
    <name evidence="2" type="ORF">ASZ90_004517</name>
</gene>
<dbReference type="Gene3D" id="3.90.226.10">
    <property type="entry name" value="2-enoyl-CoA Hydratase, Chain A, domain 1"/>
    <property type="match status" value="1"/>
</dbReference>
<protein>
    <submittedName>
        <fullName evidence="2">Methylglutaconyl-coa hydratase</fullName>
        <ecNumber evidence="2">4.2.1.18</ecNumber>
    </submittedName>
</protein>
<dbReference type="InterPro" id="IPR051683">
    <property type="entry name" value="Enoyl-CoA_Hydratase/Isomerase"/>
</dbReference>
<dbReference type="InterPro" id="IPR001753">
    <property type="entry name" value="Enoyl-CoA_hydra/iso"/>
</dbReference>
<name>A0A0W8FXI8_9ZZZZ</name>
<comment type="caution">
    <text evidence="2">The sequence shown here is derived from an EMBL/GenBank/DDBJ whole genome shotgun (WGS) entry which is preliminary data.</text>
</comment>
<dbReference type="PANTHER" id="PTHR42964">
    <property type="entry name" value="ENOYL-COA HYDRATASE"/>
    <property type="match status" value="1"/>
</dbReference>
<reference evidence="2" key="1">
    <citation type="journal article" date="2015" name="Proc. Natl. Acad. Sci. U.S.A.">
        <title>Networks of energetic and metabolic interactions define dynamics in microbial communities.</title>
        <authorList>
            <person name="Embree M."/>
            <person name="Liu J.K."/>
            <person name="Al-Bassam M.M."/>
            <person name="Zengler K."/>
        </authorList>
    </citation>
    <scope>NUCLEOTIDE SEQUENCE</scope>
</reference>
<dbReference type="EMBL" id="LNQE01000632">
    <property type="protein sequence ID" value="KUG25655.1"/>
    <property type="molecule type" value="Genomic_DNA"/>
</dbReference>
<dbReference type="PANTHER" id="PTHR42964:SF1">
    <property type="entry name" value="POLYKETIDE BIOSYNTHESIS ENOYL-COA HYDRATASE PKSH-RELATED"/>
    <property type="match status" value="1"/>
</dbReference>
<dbReference type="CDD" id="cd06558">
    <property type="entry name" value="crotonase-like"/>
    <property type="match status" value="1"/>
</dbReference>
<dbReference type="AlphaFoldDB" id="A0A0W8FXI8"/>
<dbReference type="SUPFAM" id="SSF52096">
    <property type="entry name" value="ClpP/crotonase"/>
    <property type="match status" value="1"/>
</dbReference>
<dbReference type="Pfam" id="PF00378">
    <property type="entry name" value="ECH_1"/>
    <property type="match status" value="1"/>
</dbReference>
<dbReference type="GO" id="GO:0004490">
    <property type="term" value="F:methylglutaconyl-CoA hydratase activity"/>
    <property type="evidence" value="ECO:0007669"/>
    <property type="project" value="UniProtKB-EC"/>
</dbReference>
<evidence type="ECO:0000313" key="2">
    <source>
        <dbReference type="EMBL" id="KUG25655.1"/>
    </source>
</evidence>
<evidence type="ECO:0000256" key="1">
    <source>
        <dbReference type="ARBA" id="ARBA00005254"/>
    </source>
</evidence>
<proteinExistence type="inferred from homology"/>